<organism evidence="1 2">
    <name type="scientific">Trichinella spiralis</name>
    <name type="common">Trichina worm</name>
    <dbReference type="NCBI Taxonomy" id="6334"/>
    <lineage>
        <taxon>Eukaryota</taxon>
        <taxon>Metazoa</taxon>
        <taxon>Ecdysozoa</taxon>
        <taxon>Nematoda</taxon>
        <taxon>Enoplea</taxon>
        <taxon>Dorylaimia</taxon>
        <taxon>Trichinellida</taxon>
        <taxon>Trichinellidae</taxon>
        <taxon>Trichinella</taxon>
    </lineage>
</organism>
<dbReference type="EMBL" id="JYDH01000022">
    <property type="protein sequence ID" value="KRY38895.1"/>
    <property type="molecule type" value="Genomic_DNA"/>
</dbReference>
<evidence type="ECO:0000313" key="1">
    <source>
        <dbReference type="EMBL" id="KRY38895.1"/>
    </source>
</evidence>
<accession>A0A0V1BPS9</accession>
<evidence type="ECO:0000313" key="2">
    <source>
        <dbReference type="Proteomes" id="UP000054776"/>
    </source>
</evidence>
<gene>
    <name evidence="1" type="ORF">T01_4191</name>
</gene>
<proteinExistence type="predicted"/>
<reference evidence="1 2" key="1">
    <citation type="submission" date="2015-01" db="EMBL/GenBank/DDBJ databases">
        <title>Evolution of Trichinella species and genotypes.</title>
        <authorList>
            <person name="Korhonen P.K."/>
            <person name="Edoardo P."/>
            <person name="Giuseppe L.R."/>
            <person name="Gasser R.B."/>
        </authorList>
    </citation>
    <scope>NUCLEOTIDE SEQUENCE [LARGE SCALE GENOMIC DNA]</scope>
    <source>
        <strain evidence="1">ISS3</strain>
    </source>
</reference>
<dbReference type="AlphaFoldDB" id="A0A0V1BPS9"/>
<keyword evidence="2" id="KW-1185">Reference proteome</keyword>
<name>A0A0V1BPS9_TRISP</name>
<sequence>MNRNIIVTERSQLQKKSSLFSYHCNQIVKNVISVLLITIKRLYCNMSNNRPKSFGSHYLTWRKGDK</sequence>
<dbReference type="InParanoid" id="A0A0V1BPS9"/>
<comment type="caution">
    <text evidence="1">The sequence shown here is derived from an EMBL/GenBank/DDBJ whole genome shotgun (WGS) entry which is preliminary data.</text>
</comment>
<protein>
    <submittedName>
        <fullName evidence="1">Uncharacterized protein</fullName>
    </submittedName>
</protein>
<dbReference type="Proteomes" id="UP000054776">
    <property type="component" value="Unassembled WGS sequence"/>
</dbReference>